<dbReference type="Proteomes" id="UP000318741">
    <property type="component" value="Chromosome"/>
</dbReference>
<dbReference type="Pfam" id="PF00884">
    <property type="entry name" value="Sulfatase"/>
    <property type="match status" value="1"/>
</dbReference>
<dbReference type="PANTHER" id="PTHR43108:SF6">
    <property type="entry name" value="N-SULPHOGLUCOSAMINE SULPHOHYDROLASE"/>
    <property type="match status" value="1"/>
</dbReference>
<reference evidence="2 3" key="1">
    <citation type="submission" date="2019-02" db="EMBL/GenBank/DDBJ databases">
        <title>Deep-cultivation of Planctomycetes and their phenomic and genomic characterization uncovers novel biology.</title>
        <authorList>
            <person name="Wiegand S."/>
            <person name="Jogler M."/>
            <person name="Boedeker C."/>
            <person name="Pinto D."/>
            <person name="Vollmers J."/>
            <person name="Rivas-Marin E."/>
            <person name="Kohn T."/>
            <person name="Peeters S.H."/>
            <person name="Heuer A."/>
            <person name="Rast P."/>
            <person name="Oberbeckmann S."/>
            <person name="Bunk B."/>
            <person name="Jeske O."/>
            <person name="Meyerdierks A."/>
            <person name="Storesund J.E."/>
            <person name="Kallscheuer N."/>
            <person name="Luecker S."/>
            <person name="Lage O.M."/>
            <person name="Pohl T."/>
            <person name="Merkel B.J."/>
            <person name="Hornburger P."/>
            <person name="Mueller R.-W."/>
            <person name="Bruemmer F."/>
            <person name="Labrenz M."/>
            <person name="Spormann A.M."/>
            <person name="Op den Camp H."/>
            <person name="Overmann J."/>
            <person name="Amann R."/>
            <person name="Jetten M.S.M."/>
            <person name="Mascher T."/>
            <person name="Medema M.H."/>
            <person name="Devos D.P."/>
            <person name="Kaster A.-K."/>
            <person name="Ovreas L."/>
            <person name="Rohde M."/>
            <person name="Galperin M.Y."/>
            <person name="Jogler C."/>
        </authorList>
    </citation>
    <scope>NUCLEOTIDE SEQUENCE [LARGE SCALE GENOMIC DNA]</scope>
    <source>
        <strain evidence="2 3">CA12</strain>
    </source>
</reference>
<dbReference type="EMBL" id="CP036265">
    <property type="protein sequence ID" value="QDT18128.1"/>
    <property type="molecule type" value="Genomic_DNA"/>
</dbReference>
<protein>
    <submittedName>
        <fullName evidence="2">Choline-sulfatase</fullName>
        <ecNumber evidence="2">3.1.6.6</ecNumber>
    </submittedName>
</protein>
<accession>A0A517PFH5</accession>
<dbReference type="KEGG" id="acaf:CA12_42680"/>
<name>A0A517PFH5_9PLAN</name>
<sequence>MTALLLTALLAAAPDAGGQGGNAGSPPVSVLFVLTDDHRHDHLGCAGHPVLKTPHIDALAARGVRFENAFVTTSICAASRATIFSGHYELSHGYTFGKPPLREELIRDSYPAVLKRAGYRTGFAGKFGVGVPRGSQAEMFDVYTPIDRSPYFRRQPDGTLRHTADLIGDAAERFVASTPADQPFCLSLSFNAGHAEDSDLRDHYPYPETEAELYRDEKLPSIGPAPPKAFDALPTFLQESMNRDRWQWRWHSNFQRERNTRDYYRLLSAADRNVGRAIAALQQAGRLEKTLVIVTGDNGYYMGSRGLAGKWSHFEESLRVPLVVAGPGVAAAPGIAGSEQEAGRDVAAIALNVDLPATMLDACGQSVPEHYQGRSLVPILKGETPADWRTDFLAEHRMNHPRIPKWQGVRGERWVYANYYEQSPPFEFLHDLSADPLQLKNLATDPAFADELDRLRNRSTELGRMLESGDPGA</sequence>
<dbReference type="InterPro" id="IPR000917">
    <property type="entry name" value="Sulfatase_N"/>
</dbReference>
<proteinExistence type="predicted"/>
<feature type="domain" description="Sulfatase N-terminal" evidence="1">
    <location>
        <begin position="30"/>
        <end position="364"/>
    </location>
</feature>
<evidence type="ECO:0000313" key="2">
    <source>
        <dbReference type="EMBL" id="QDT18128.1"/>
    </source>
</evidence>
<keyword evidence="2" id="KW-0378">Hydrolase</keyword>
<dbReference type="Gene3D" id="3.40.720.10">
    <property type="entry name" value="Alkaline Phosphatase, subunit A"/>
    <property type="match status" value="1"/>
</dbReference>
<dbReference type="EC" id="3.1.6.6" evidence="2"/>
<organism evidence="2 3">
    <name type="scientific">Alienimonas californiensis</name>
    <dbReference type="NCBI Taxonomy" id="2527989"/>
    <lineage>
        <taxon>Bacteria</taxon>
        <taxon>Pseudomonadati</taxon>
        <taxon>Planctomycetota</taxon>
        <taxon>Planctomycetia</taxon>
        <taxon>Planctomycetales</taxon>
        <taxon>Planctomycetaceae</taxon>
        <taxon>Alienimonas</taxon>
    </lineage>
</organism>
<dbReference type="SUPFAM" id="SSF53649">
    <property type="entry name" value="Alkaline phosphatase-like"/>
    <property type="match status" value="1"/>
</dbReference>
<dbReference type="RefSeq" id="WP_165700909.1">
    <property type="nucleotide sequence ID" value="NZ_CP036265.1"/>
</dbReference>
<evidence type="ECO:0000259" key="1">
    <source>
        <dbReference type="Pfam" id="PF00884"/>
    </source>
</evidence>
<gene>
    <name evidence="2" type="primary">betC_9</name>
    <name evidence="2" type="ORF">CA12_42680</name>
</gene>
<evidence type="ECO:0000313" key="3">
    <source>
        <dbReference type="Proteomes" id="UP000318741"/>
    </source>
</evidence>
<dbReference type="CDD" id="cd16031">
    <property type="entry name" value="G6S_like"/>
    <property type="match status" value="1"/>
</dbReference>
<dbReference type="PANTHER" id="PTHR43108">
    <property type="entry name" value="N-ACETYLGLUCOSAMINE-6-SULFATASE FAMILY MEMBER"/>
    <property type="match status" value="1"/>
</dbReference>
<keyword evidence="3" id="KW-1185">Reference proteome</keyword>
<dbReference type="GO" id="GO:0047753">
    <property type="term" value="F:choline-sulfatase activity"/>
    <property type="evidence" value="ECO:0007669"/>
    <property type="project" value="UniProtKB-EC"/>
</dbReference>
<dbReference type="AlphaFoldDB" id="A0A517PFH5"/>
<dbReference type="InterPro" id="IPR017850">
    <property type="entry name" value="Alkaline_phosphatase_core_sf"/>
</dbReference>